<keyword evidence="2" id="KW-1185">Reference proteome</keyword>
<reference evidence="1 2" key="1">
    <citation type="journal article" date="2011" name="PLoS ONE">
        <title>The entomopathogenic bacterial endosymbionts xenorhabdus and photorhabdus: convergent lifestyles from divergent genomes.</title>
        <authorList>
            <person name="Chaston J.M."/>
            <person name="Suen G."/>
            <person name="Tucker S.L."/>
            <person name="Andersen A.W."/>
            <person name="Bhasin A."/>
            <person name="Bode E."/>
            <person name="Bode H.B."/>
            <person name="Brachmann A.O."/>
            <person name="Cowles C.E."/>
            <person name="Cowles K.N."/>
            <person name="Darby C."/>
            <person name="de Leon L."/>
            <person name="Drace K."/>
            <person name="Du Z."/>
            <person name="Givaudan A."/>
            <person name="Herbert Tran E.E."/>
            <person name="Jewell K.A."/>
            <person name="Knack J.J."/>
            <person name="Krasomil-Osterfeld K.C."/>
            <person name="Kukor R."/>
            <person name="Lanois A."/>
            <person name="Latreille P."/>
            <person name="Leimgruber N.K."/>
            <person name="Lipke C.M."/>
            <person name="Liu R."/>
            <person name="Lu X."/>
            <person name="Martens E.C."/>
            <person name="Marri P.R."/>
            <person name="Medigue C."/>
            <person name="Menard M.L."/>
            <person name="Miller N.M."/>
            <person name="Morales-Soto N."/>
            <person name="Norton S."/>
            <person name="Ogier J.C."/>
            <person name="Orchard S.S."/>
            <person name="Park D."/>
            <person name="Park Y."/>
            <person name="Qurollo B.A."/>
            <person name="Sugar D.R."/>
            <person name="Richards G.R."/>
            <person name="Rouy Z."/>
            <person name="Slominski B."/>
            <person name="Slominski K."/>
            <person name="Snyder H."/>
            <person name="Tjaden B.C."/>
            <person name="van der Hoeven R."/>
            <person name="Welch R.D."/>
            <person name="Wheeler C."/>
            <person name="Xiang B."/>
            <person name="Barbazuk B."/>
            <person name="Gaudriault S."/>
            <person name="Goodner B."/>
            <person name="Slater S.C."/>
            <person name="Forst S."/>
            <person name="Goldman B.S."/>
            <person name="Goodrich-Blair H."/>
        </authorList>
    </citation>
    <scope>NUCLEOTIDE SEQUENCE [LARGE SCALE GENOMIC DNA]</scope>
    <source>
        <strain evidence="2">ATCC 19061 / DSM 3370 / CCUG 14189 / LMG 1036 / NCIMB 9965 / AN6</strain>
    </source>
</reference>
<gene>
    <name evidence="1" type="ordered locus">XNC1_1890</name>
</gene>
<protein>
    <submittedName>
        <fullName evidence="1">Uncharacterized protein</fullName>
    </submittedName>
</protein>
<dbReference type="AlphaFoldDB" id="D3VD84"/>
<accession>D3VD84</accession>
<evidence type="ECO:0000313" key="1">
    <source>
        <dbReference type="EMBL" id="CBJ89950.1"/>
    </source>
</evidence>
<dbReference type="HOGENOM" id="CLU_2482590_0_0_6"/>
<proteinExistence type="predicted"/>
<dbReference type="EMBL" id="FN667742">
    <property type="protein sequence ID" value="CBJ89950.1"/>
    <property type="molecule type" value="Genomic_DNA"/>
</dbReference>
<organism evidence="1 2">
    <name type="scientific">Xenorhabdus nematophila (strain ATCC 19061 / DSM 3370 / CCUG 14189 / LMG 1036 / NCIMB 9965 / AN6)</name>
    <dbReference type="NCBI Taxonomy" id="406817"/>
    <lineage>
        <taxon>Bacteria</taxon>
        <taxon>Pseudomonadati</taxon>
        <taxon>Pseudomonadota</taxon>
        <taxon>Gammaproteobacteria</taxon>
        <taxon>Enterobacterales</taxon>
        <taxon>Morganellaceae</taxon>
        <taxon>Xenorhabdus</taxon>
    </lineage>
</organism>
<sequence length="87" mass="9901">MKKVSDKFSLPFFLTLNADFPDQIALRRLVTRLSFIRVFCLIIFNTIRLKSAICAAAYRSLAGQGCQQGKEHPRIVRGFTADFANIY</sequence>
<dbReference type="Proteomes" id="UP000008075">
    <property type="component" value="Chromosome"/>
</dbReference>
<name>D3VD84_XENNA</name>
<dbReference type="KEGG" id="xne:XNC1_1890"/>
<evidence type="ECO:0000313" key="2">
    <source>
        <dbReference type="Proteomes" id="UP000008075"/>
    </source>
</evidence>